<dbReference type="GO" id="GO:0016020">
    <property type="term" value="C:membrane"/>
    <property type="evidence" value="ECO:0007669"/>
    <property type="project" value="UniProtKB-SubCell"/>
</dbReference>
<dbReference type="FunFam" id="1.20.1250.20:FF:000226">
    <property type="entry name" value="Vesicular GLUtamate transporter"/>
    <property type="match status" value="1"/>
</dbReference>
<feature type="transmembrane region" description="Helical" evidence="6">
    <location>
        <begin position="454"/>
        <end position="473"/>
    </location>
</feature>
<keyword evidence="8" id="KW-1185">Reference proteome</keyword>
<dbReference type="SUPFAM" id="SSF103473">
    <property type="entry name" value="MFS general substrate transporter"/>
    <property type="match status" value="1"/>
</dbReference>
<evidence type="ECO:0000256" key="2">
    <source>
        <dbReference type="ARBA" id="ARBA00022692"/>
    </source>
</evidence>
<protein>
    <recommendedName>
        <fullName evidence="9">Vesicular glutamate transporter 1</fullName>
    </recommendedName>
</protein>
<feature type="region of interest" description="Disordered" evidence="5">
    <location>
        <begin position="566"/>
        <end position="596"/>
    </location>
</feature>
<evidence type="ECO:0000313" key="7">
    <source>
        <dbReference type="EMBL" id="KAL1509037.1"/>
    </source>
</evidence>
<gene>
    <name evidence="7" type="ORF">ABEB36_003842</name>
</gene>
<accession>A0ABD1F1B8</accession>
<dbReference type="Gene3D" id="1.20.1250.20">
    <property type="entry name" value="MFS general substrate transporter like domains"/>
    <property type="match status" value="2"/>
</dbReference>
<evidence type="ECO:0000256" key="4">
    <source>
        <dbReference type="ARBA" id="ARBA00023136"/>
    </source>
</evidence>
<proteinExistence type="predicted"/>
<evidence type="ECO:0000256" key="6">
    <source>
        <dbReference type="SAM" id="Phobius"/>
    </source>
</evidence>
<feature type="transmembrane region" description="Helical" evidence="6">
    <location>
        <begin position="422"/>
        <end position="442"/>
    </location>
</feature>
<feature type="compositionally biased region" description="Polar residues" evidence="5">
    <location>
        <begin position="582"/>
        <end position="596"/>
    </location>
</feature>
<feature type="transmembrane region" description="Helical" evidence="6">
    <location>
        <begin position="254"/>
        <end position="276"/>
    </location>
</feature>
<dbReference type="PANTHER" id="PTHR11662">
    <property type="entry name" value="SOLUTE CARRIER FAMILY 17"/>
    <property type="match status" value="1"/>
</dbReference>
<feature type="transmembrane region" description="Helical" evidence="6">
    <location>
        <begin position="225"/>
        <end position="248"/>
    </location>
</feature>
<feature type="compositionally biased region" description="Pro residues" evidence="5">
    <location>
        <begin position="566"/>
        <end position="578"/>
    </location>
</feature>
<evidence type="ECO:0000256" key="5">
    <source>
        <dbReference type="SAM" id="MobiDB-lite"/>
    </source>
</evidence>
<dbReference type="InterPro" id="IPR050382">
    <property type="entry name" value="MFS_Na/Anion_cotransporter"/>
</dbReference>
<dbReference type="EMBL" id="JBDJPC010000003">
    <property type="protein sequence ID" value="KAL1509037.1"/>
    <property type="molecule type" value="Genomic_DNA"/>
</dbReference>
<feature type="transmembrane region" description="Helical" evidence="6">
    <location>
        <begin position="485"/>
        <end position="507"/>
    </location>
</feature>
<evidence type="ECO:0000256" key="1">
    <source>
        <dbReference type="ARBA" id="ARBA00004141"/>
    </source>
</evidence>
<dbReference type="PANTHER" id="PTHR11662:SF456">
    <property type="entry name" value="VESICULAR GLUTAMATE TRANSPORTER, ISOFORM A"/>
    <property type="match status" value="1"/>
</dbReference>
<sequence length="642" mass="71910">MGFLVRRRKSANGKFVFVFFLWTKYSRFTLIWIDYDRFFCRQQYEDFEDDPTKLKTGEQQDDTLSIESLPEYQKPPLRKIDYYIRAEIPFLSSRATVSLLCCVGFIIMFGMREIMGMVNSEMDDLKGKNSTAMPPSSSIESAIFWGYMVTQLPGGLIAAAYPANKLFGAAIGTSCILNLMIPSLYDSPKMVIVIKVLQGLVEGVTYPACHGIMRYWAPPLERSRLATVAFSGCYAGVMFSMMICGLLIKNISIFAPYYFYTFIGILWYLSWLWLVFEKPSLHTCIDPKELIFIEKSLGKQQSYTNPTLMNTPWREFFTSLPCYAIFVANFCRSWNFYLLVIFQAVYFKEAFGASTAENSTLGALPHFLMTLVVPAGGIMADRLRKKGILNTTQVRKLFNCGGFGLEATFFIAMAYSHTTLQAMTALTIGVAFSGFAISGFNVNHLDIAPKYASILMGLSNGIGTIAGAIVPAVKEFLVPNQTKEQWRILIIVSAFIHYAGITFYALFASGELQPWADQAVEEEKQWNQMNESMPVTKYSTQSNGLMQQHQSGGGITNYGAAMETALPPPPQPTAPPHAPNTSGVSQNYYQQQEEPLGQQSVIHSGNPFISSGNLSRNPFRQETVQPEPVDAYMHGTIDDRTY</sequence>
<feature type="transmembrane region" description="Helical" evidence="6">
    <location>
        <begin position="88"/>
        <end position="111"/>
    </location>
</feature>
<evidence type="ECO:0000256" key="3">
    <source>
        <dbReference type="ARBA" id="ARBA00022989"/>
    </source>
</evidence>
<dbReference type="InterPro" id="IPR036259">
    <property type="entry name" value="MFS_trans_sf"/>
</dbReference>
<evidence type="ECO:0008006" key="9">
    <source>
        <dbReference type="Google" id="ProtNLM"/>
    </source>
</evidence>
<feature type="transmembrane region" description="Helical" evidence="6">
    <location>
        <begin position="323"/>
        <end position="347"/>
    </location>
</feature>
<keyword evidence="2 6" id="KW-0812">Transmembrane</keyword>
<dbReference type="AlphaFoldDB" id="A0ABD1F1B8"/>
<dbReference type="Proteomes" id="UP001566132">
    <property type="component" value="Unassembled WGS sequence"/>
</dbReference>
<comment type="caution">
    <text evidence="7">The sequence shown here is derived from an EMBL/GenBank/DDBJ whole genome shotgun (WGS) entry which is preliminary data.</text>
</comment>
<feature type="transmembrane region" description="Helical" evidence="6">
    <location>
        <begin position="166"/>
        <end position="185"/>
    </location>
</feature>
<dbReference type="FunFam" id="1.20.1250.20:FF:000264">
    <property type="entry name" value="vesicular glutamate transporter 1"/>
    <property type="match status" value="1"/>
</dbReference>
<feature type="transmembrane region" description="Helical" evidence="6">
    <location>
        <begin position="142"/>
        <end position="161"/>
    </location>
</feature>
<organism evidence="7 8">
    <name type="scientific">Hypothenemus hampei</name>
    <name type="common">Coffee berry borer</name>
    <dbReference type="NCBI Taxonomy" id="57062"/>
    <lineage>
        <taxon>Eukaryota</taxon>
        <taxon>Metazoa</taxon>
        <taxon>Ecdysozoa</taxon>
        <taxon>Arthropoda</taxon>
        <taxon>Hexapoda</taxon>
        <taxon>Insecta</taxon>
        <taxon>Pterygota</taxon>
        <taxon>Neoptera</taxon>
        <taxon>Endopterygota</taxon>
        <taxon>Coleoptera</taxon>
        <taxon>Polyphaga</taxon>
        <taxon>Cucujiformia</taxon>
        <taxon>Curculionidae</taxon>
        <taxon>Scolytinae</taxon>
        <taxon>Hypothenemus</taxon>
    </lineage>
</organism>
<keyword evidence="3 6" id="KW-1133">Transmembrane helix</keyword>
<dbReference type="Pfam" id="PF07690">
    <property type="entry name" value="MFS_1"/>
    <property type="match status" value="1"/>
</dbReference>
<feature type="transmembrane region" description="Helical" evidence="6">
    <location>
        <begin position="397"/>
        <end position="416"/>
    </location>
</feature>
<comment type="subcellular location">
    <subcellularLocation>
        <location evidence="1">Membrane</location>
        <topology evidence="1">Multi-pass membrane protein</topology>
    </subcellularLocation>
</comment>
<keyword evidence="4 6" id="KW-0472">Membrane</keyword>
<name>A0ABD1F1B8_HYPHA</name>
<evidence type="ECO:0000313" key="8">
    <source>
        <dbReference type="Proteomes" id="UP001566132"/>
    </source>
</evidence>
<dbReference type="InterPro" id="IPR011701">
    <property type="entry name" value="MFS"/>
</dbReference>
<reference evidence="7 8" key="1">
    <citation type="submission" date="2024-05" db="EMBL/GenBank/DDBJ databases">
        <title>Genetic variation in Jamaican populations of the coffee berry borer (Hypothenemus hampei).</title>
        <authorList>
            <person name="Errbii M."/>
            <person name="Myrie A."/>
        </authorList>
    </citation>
    <scope>NUCLEOTIDE SEQUENCE [LARGE SCALE GENOMIC DNA]</scope>
    <source>
        <strain evidence="7">JA-Hopewell-2020-01-JO</strain>
        <tissue evidence="7">Whole body</tissue>
    </source>
</reference>